<proteinExistence type="predicted"/>
<evidence type="ECO:0000313" key="1">
    <source>
        <dbReference type="EMBL" id="TXG77191.1"/>
    </source>
</evidence>
<comment type="caution">
    <text evidence="1">The sequence shown here is derived from an EMBL/GenBank/DDBJ whole genome shotgun (WGS) entry which is preliminary data.</text>
</comment>
<protein>
    <submittedName>
        <fullName evidence="1">Uncharacterized protein</fullName>
    </submittedName>
</protein>
<reference evidence="1 2" key="1">
    <citation type="submission" date="2018-09" db="EMBL/GenBank/DDBJ databases">
        <title>Metagenome Assembled Genomes from an Advanced Water Purification Facility.</title>
        <authorList>
            <person name="Stamps B.W."/>
            <person name="Spear J.R."/>
        </authorList>
    </citation>
    <scope>NUCLEOTIDE SEQUENCE [LARGE SCALE GENOMIC DNA]</scope>
    <source>
        <strain evidence="1">Bin_63_2</strain>
    </source>
</reference>
<accession>A0A5C7J6T0</accession>
<name>A0A5C7J6T0_9BACT</name>
<organism evidence="1 2">
    <name type="scientific">Candidatus Dojkabacteria bacterium</name>
    <dbReference type="NCBI Taxonomy" id="2099670"/>
    <lineage>
        <taxon>Bacteria</taxon>
        <taxon>Candidatus Dojkabacteria</taxon>
    </lineage>
</organism>
<dbReference type="EMBL" id="SSDS01000051">
    <property type="protein sequence ID" value="TXG77191.1"/>
    <property type="molecule type" value="Genomic_DNA"/>
</dbReference>
<dbReference type="Proteomes" id="UP000321026">
    <property type="component" value="Unassembled WGS sequence"/>
</dbReference>
<evidence type="ECO:0000313" key="2">
    <source>
        <dbReference type="Proteomes" id="UP000321026"/>
    </source>
</evidence>
<gene>
    <name evidence="1" type="ORF">E6Q11_03160</name>
</gene>
<sequence length="347" mass="34939">MANAYIDENGTRALIAASNIDGTTPVRLYADPVTHRLLVDLPGAAGTVTSFSFTDGNGFDGTVTNSTTTPTLSLTTTVADTRVMFSNNGAITGDAGMTYNSTTDTLTVTNITGATDITGAVITATTRVVTPVLRASATGGILIESDNGTDVALYGSLSGSGALYYGTVSVTGPILSATNDGSALGSASQAWSDLFLAEGGVINWDNGDATLTQSGNTLTVGGAELILDPAIGPTDVSSVGFRAVPQNSQSAAYTAVLSDAGKHILHPTADNNARTFTIPANASVAYPIGTAITFINQINTVTIAITTDTLVLAGSGATGSRTLAANGVATAIKIASTTWIISGTNLT</sequence>
<dbReference type="AlphaFoldDB" id="A0A5C7J6T0"/>